<dbReference type="Pfam" id="PF22694">
    <property type="entry name" value="CtpB_N-like"/>
    <property type="match status" value="1"/>
</dbReference>
<accession>A0A7W7ZG23</accession>
<evidence type="ECO:0000256" key="2">
    <source>
        <dbReference type="ARBA" id="ARBA00022670"/>
    </source>
</evidence>
<keyword evidence="3 5" id="KW-0378">Hydrolase</keyword>
<dbReference type="PANTHER" id="PTHR32060">
    <property type="entry name" value="TAIL-SPECIFIC PROTEASE"/>
    <property type="match status" value="1"/>
</dbReference>
<evidence type="ECO:0000256" key="5">
    <source>
        <dbReference type="RuleBase" id="RU004404"/>
    </source>
</evidence>
<organism evidence="8 9">
    <name type="scientific">Granulicella aggregans</name>
    <dbReference type="NCBI Taxonomy" id="474949"/>
    <lineage>
        <taxon>Bacteria</taxon>
        <taxon>Pseudomonadati</taxon>
        <taxon>Acidobacteriota</taxon>
        <taxon>Terriglobia</taxon>
        <taxon>Terriglobales</taxon>
        <taxon>Acidobacteriaceae</taxon>
        <taxon>Granulicella</taxon>
    </lineage>
</organism>
<feature type="chain" id="PRO_5031430343" evidence="6">
    <location>
        <begin position="24"/>
        <end position="542"/>
    </location>
</feature>
<keyword evidence="2 5" id="KW-0645">Protease</keyword>
<dbReference type="PROSITE" id="PS50106">
    <property type="entry name" value="PDZ"/>
    <property type="match status" value="1"/>
</dbReference>
<comment type="similarity">
    <text evidence="1 5">Belongs to the peptidase S41A family.</text>
</comment>
<feature type="signal peptide" evidence="6">
    <location>
        <begin position="1"/>
        <end position="23"/>
    </location>
</feature>
<dbReference type="GO" id="GO:0006508">
    <property type="term" value="P:proteolysis"/>
    <property type="evidence" value="ECO:0007669"/>
    <property type="project" value="UniProtKB-KW"/>
</dbReference>
<dbReference type="GO" id="GO:0007165">
    <property type="term" value="P:signal transduction"/>
    <property type="evidence" value="ECO:0007669"/>
    <property type="project" value="TreeGrafter"/>
</dbReference>
<evidence type="ECO:0000256" key="3">
    <source>
        <dbReference type="ARBA" id="ARBA00022801"/>
    </source>
</evidence>
<gene>
    <name evidence="8" type="ORF">HDF16_003925</name>
</gene>
<dbReference type="InterPro" id="IPR041489">
    <property type="entry name" value="PDZ_6"/>
</dbReference>
<dbReference type="Pfam" id="PF17820">
    <property type="entry name" value="PDZ_6"/>
    <property type="match status" value="1"/>
</dbReference>
<dbReference type="Gene3D" id="2.30.42.10">
    <property type="match status" value="1"/>
</dbReference>
<keyword evidence="6" id="KW-0732">Signal</keyword>
<dbReference type="Gene3D" id="3.30.750.44">
    <property type="match status" value="1"/>
</dbReference>
<dbReference type="SUPFAM" id="SSF52096">
    <property type="entry name" value="ClpP/crotonase"/>
    <property type="match status" value="1"/>
</dbReference>
<evidence type="ECO:0000313" key="9">
    <source>
        <dbReference type="Proteomes" id="UP000540989"/>
    </source>
</evidence>
<dbReference type="EMBL" id="JACHIP010000005">
    <property type="protein sequence ID" value="MBB5059202.1"/>
    <property type="molecule type" value="Genomic_DNA"/>
</dbReference>
<sequence>MAPRTRRALFSATLFLATCAVLGSAISHKVAAQSASDESTLRDSLHSFTNVYSVVEQNYAEKLDSDKIDKAVYDGAIPGMLHTLDPHSNFFDPKAFAQMREDQHGKYYGVGMSIQPQPDKAGNSIKIVVLAPFEGSPSYKAGIRPGDVIRTIDGKPTTGMDSAAVASQLKGPKGTHVAVGMEREGTPKPIVFDLVRDDITRPSVDLAFNVRPGIGYIRVTSFIETTSREVGDAIDTLNKDNDMKGLILDLRGNPGGLMIEAVNMSDKFLSKGQIVVSQRGRAFPDQVYRASHGEQGTKYPIVVLVNRGTASAAEIVSGALQDHDRALIAGETTFGKGLVQTVFQISENTGLALTTYHYYTPSGRLIQRNYDNVSLYDYYYVRDQGTAPKDKSNLEVKLTDSGRTVYGGGGITPDEKIDPTKANHFQNTLYQHYAFFDFSKHYLANHTIARDFTVDDAVMQQFKDFLKSQDVEYNDADIAGVNDWLKASIKSELFKSQFGQTEGLKVTAAWDPEVAKAITFLPEAQTLADRTKTGTKVASLNR</sequence>
<dbReference type="InterPro" id="IPR005151">
    <property type="entry name" value="Tail-specific_protease"/>
</dbReference>
<dbReference type="GO" id="GO:0004252">
    <property type="term" value="F:serine-type endopeptidase activity"/>
    <property type="evidence" value="ECO:0007669"/>
    <property type="project" value="UniProtKB-EC"/>
</dbReference>
<feature type="domain" description="PDZ" evidence="7">
    <location>
        <begin position="96"/>
        <end position="170"/>
    </location>
</feature>
<dbReference type="Proteomes" id="UP000540989">
    <property type="component" value="Unassembled WGS sequence"/>
</dbReference>
<dbReference type="CDD" id="cd06782">
    <property type="entry name" value="cpPDZ_CPP-like"/>
    <property type="match status" value="1"/>
</dbReference>
<dbReference type="SUPFAM" id="SSF50156">
    <property type="entry name" value="PDZ domain-like"/>
    <property type="match status" value="1"/>
</dbReference>
<evidence type="ECO:0000313" key="8">
    <source>
        <dbReference type="EMBL" id="MBB5059202.1"/>
    </source>
</evidence>
<dbReference type="InterPro" id="IPR036034">
    <property type="entry name" value="PDZ_sf"/>
</dbReference>
<keyword evidence="4 5" id="KW-0720">Serine protease</keyword>
<evidence type="ECO:0000259" key="7">
    <source>
        <dbReference type="PROSITE" id="PS50106"/>
    </source>
</evidence>
<evidence type="ECO:0000256" key="6">
    <source>
        <dbReference type="SAM" id="SignalP"/>
    </source>
</evidence>
<dbReference type="Pfam" id="PF03572">
    <property type="entry name" value="Peptidase_S41"/>
    <property type="match status" value="1"/>
</dbReference>
<dbReference type="InterPro" id="IPR001478">
    <property type="entry name" value="PDZ"/>
</dbReference>
<dbReference type="EC" id="3.4.21.102" evidence="8"/>
<dbReference type="InterPro" id="IPR029045">
    <property type="entry name" value="ClpP/crotonase-like_dom_sf"/>
</dbReference>
<dbReference type="RefSeq" id="WP_184220237.1">
    <property type="nucleotide sequence ID" value="NZ_JACHIP010000005.1"/>
</dbReference>
<dbReference type="PANTHER" id="PTHR32060:SF30">
    <property type="entry name" value="CARBOXY-TERMINAL PROCESSING PROTEASE CTPA"/>
    <property type="match status" value="1"/>
</dbReference>
<dbReference type="SMART" id="SM00245">
    <property type="entry name" value="TSPc"/>
    <property type="match status" value="1"/>
</dbReference>
<dbReference type="InterPro" id="IPR055210">
    <property type="entry name" value="CtpA/B_N"/>
</dbReference>
<dbReference type="CDD" id="cd07560">
    <property type="entry name" value="Peptidase_S41_CPP"/>
    <property type="match status" value="1"/>
</dbReference>
<evidence type="ECO:0000256" key="1">
    <source>
        <dbReference type="ARBA" id="ARBA00009179"/>
    </source>
</evidence>
<dbReference type="GO" id="GO:0030288">
    <property type="term" value="C:outer membrane-bounded periplasmic space"/>
    <property type="evidence" value="ECO:0007669"/>
    <property type="project" value="TreeGrafter"/>
</dbReference>
<comment type="caution">
    <text evidence="8">The sequence shown here is derived from an EMBL/GenBank/DDBJ whole genome shotgun (WGS) entry which is preliminary data.</text>
</comment>
<dbReference type="InterPro" id="IPR004447">
    <property type="entry name" value="Peptidase_S41A"/>
</dbReference>
<dbReference type="FunFam" id="2.30.42.10:FF:000063">
    <property type="entry name" value="Peptidase, S41 family"/>
    <property type="match status" value="1"/>
</dbReference>
<name>A0A7W7ZG23_9BACT</name>
<dbReference type="Gene3D" id="3.90.226.10">
    <property type="entry name" value="2-enoyl-CoA Hydratase, Chain A, domain 1"/>
    <property type="match status" value="1"/>
</dbReference>
<protein>
    <submittedName>
        <fullName evidence="8">Carboxyl-terminal processing protease</fullName>
        <ecNumber evidence="8">3.4.21.102</ecNumber>
    </submittedName>
</protein>
<keyword evidence="9" id="KW-1185">Reference proteome</keyword>
<proteinExistence type="inferred from homology"/>
<dbReference type="SMART" id="SM00228">
    <property type="entry name" value="PDZ"/>
    <property type="match status" value="1"/>
</dbReference>
<dbReference type="NCBIfam" id="TIGR00225">
    <property type="entry name" value="prc"/>
    <property type="match status" value="1"/>
</dbReference>
<reference evidence="8 9" key="1">
    <citation type="submission" date="2020-08" db="EMBL/GenBank/DDBJ databases">
        <title>Genomic Encyclopedia of Type Strains, Phase IV (KMG-V): Genome sequencing to study the core and pangenomes of soil and plant-associated prokaryotes.</title>
        <authorList>
            <person name="Whitman W."/>
        </authorList>
    </citation>
    <scope>NUCLEOTIDE SEQUENCE [LARGE SCALE GENOMIC DNA]</scope>
    <source>
        <strain evidence="8 9">M8UP14</strain>
    </source>
</reference>
<dbReference type="AlphaFoldDB" id="A0A7W7ZG23"/>
<evidence type="ECO:0000256" key="4">
    <source>
        <dbReference type="ARBA" id="ARBA00022825"/>
    </source>
</evidence>